<evidence type="ECO:0000313" key="2">
    <source>
        <dbReference type="EMBL" id="ABS52193.1"/>
    </source>
</evidence>
<proteinExistence type="predicted"/>
<dbReference type="RefSeq" id="WP_012108321.1">
    <property type="nucleotide sequence ID" value="NC_009714.1"/>
</dbReference>
<evidence type="ECO:0000256" key="1">
    <source>
        <dbReference type="SAM" id="Phobius"/>
    </source>
</evidence>
<dbReference type="HOGENOM" id="CLU_3165772_0_0_7"/>
<keyword evidence="1" id="KW-0812">Transmembrane</keyword>
<keyword evidence="1" id="KW-1133">Transmembrane helix</keyword>
<protein>
    <recommendedName>
        <fullName evidence="4">FeoB-associated Cys-rich membrane protein</fullName>
    </recommendedName>
</protein>
<sequence length="47" mass="5443">MEIFEILILAFAIFGVIFYFYKVFAKKDCGCGCGKNCKNFNKYDKSD</sequence>
<dbReference type="KEGG" id="cha:CHAB381_0440"/>
<organism evidence="2 3">
    <name type="scientific">Campylobacter hominis (strain ATCC BAA-381 / DSM 21671 / CCUG 45161 / LMG 19568 / NCTC 13146 / CH001A)</name>
    <dbReference type="NCBI Taxonomy" id="360107"/>
    <lineage>
        <taxon>Bacteria</taxon>
        <taxon>Pseudomonadati</taxon>
        <taxon>Campylobacterota</taxon>
        <taxon>Epsilonproteobacteria</taxon>
        <taxon>Campylobacterales</taxon>
        <taxon>Campylobacteraceae</taxon>
        <taxon>Campylobacter</taxon>
    </lineage>
</organism>
<accession>A7I0J5</accession>
<feature type="transmembrane region" description="Helical" evidence="1">
    <location>
        <begin position="6"/>
        <end position="25"/>
    </location>
</feature>
<evidence type="ECO:0000313" key="3">
    <source>
        <dbReference type="Proteomes" id="UP000002407"/>
    </source>
</evidence>
<evidence type="ECO:0008006" key="4">
    <source>
        <dbReference type="Google" id="ProtNLM"/>
    </source>
</evidence>
<reference evidence="3" key="1">
    <citation type="submission" date="2007-07" db="EMBL/GenBank/DDBJ databases">
        <title>Complete genome sequence of Campylobacter hominis ATCC BAA-381, a commensal isolated from the human gastrointestinal tract.</title>
        <authorList>
            <person name="Fouts D.E."/>
            <person name="Mongodin E.F."/>
            <person name="Puiu D."/>
            <person name="Sebastian Y."/>
            <person name="Miller W.G."/>
            <person name="Mandrell R.E."/>
            <person name="Nelson K.E."/>
        </authorList>
    </citation>
    <scope>NUCLEOTIDE SEQUENCE [LARGE SCALE GENOMIC DNA]</scope>
    <source>
        <strain evidence="3">ATCC BAA-381 / LMG 19568 / NCTC 13146 / CH001A</strain>
    </source>
</reference>
<keyword evidence="3" id="KW-1185">Reference proteome</keyword>
<dbReference type="STRING" id="360107.CHAB381_0440"/>
<dbReference type="Proteomes" id="UP000002407">
    <property type="component" value="Chromosome"/>
</dbReference>
<keyword evidence="1" id="KW-0472">Membrane</keyword>
<name>A7I0J5_CAMHC</name>
<dbReference type="EMBL" id="CP000776">
    <property type="protein sequence ID" value="ABS52193.1"/>
    <property type="molecule type" value="Genomic_DNA"/>
</dbReference>
<dbReference type="AlphaFoldDB" id="A7I0J5"/>
<gene>
    <name evidence="2" type="ordered locus">CHAB381_0440</name>
</gene>